<dbReference type="GO" id="GO:0016020">
    <property type="term" value="C:membrane"/>
    <property type="evidence" value="ECO:0007669"/>
    <property type="project" value="UniProtKB-SubCell"/>
</dbReference>
<feature type="transmembrane region" description="Helical" evidence="9">
    <location>
        <begin position="20"/>
        <end position="39"/>
    </location>
</feature>
<sequence>MATAPTGESAANSTPTTRTAVTVGVLVAMVLSIVLLAWWTGDKRPPPPPHPSVVIYQRMLKEQSEKGIPRSMVDAIPLVEYSTIIRISKMENGTDEEANLSVHVNTQKDQDLSRNECPVCVETFLTNDNVRILPCGHIYHHRCVDRWLLRIAGTCPVCRMKVADTRPLAKAEVVRPQAAHTANGRT</sequence>
<dbReference type="Proteomes" id="UP000053599">
    <property type="component" value="Unassembled WGS sequence"/>
</dbReference>
<dbReference type="STRING" id="1016849.A0A0D1YH71"/>
<evidence type="ECO:0000259" key="10">
    <source>
        <dbReference type="PROSITE" id="PS50089"/>
    </source>
</evidence>
<reference evidence="11 12" key="1">
    <citation type="submission" date="2015-01" db="EMBL/GenBank/DDBJ databases">
        <title>The Genome Sequence of Exophiala sideris CBS121828.</title>
        <authorList>
            <consortium name="The Broad Institute Genomics Platform"/>
            <person name="Cuomo C."/>
            <person name="de Hoog S."/>
            <person name="Gorbushina A."/>
            <person name="Stielow B."/>
            <person name="Teixiera M."/>
            <person name="Abouelleil A."/>
            <person name="Chapman S.B."/>
            <person name="Priest M."/>
            <person name="Young S.K."/>
            <person name="Wortman J."/>
            <person name="Nusbaum C."/>
            <person name="Birren B."/>
        </authorList>
    </citation>
    <scope>NUCLEOTIDE SEQUENCE [LARGE SCALE GENOMIC DNA]</scope>
    <source>
        <strain evidence="11 12">CBS 121828</strain>
    </source>
</reference>
<evidence type="ECO:0000256" key="8">
    <source>
        <dbReference type="PROSITE-ProRule" id="PRU00175"/>
    </source>
</evidence>
<evidence type="ECO:0000256" key="5">
    <source>
        <dbReference type="ARBA" id="ARBA00022833"/>
    </source>
</evidence>
<evidence type="ECO:0000313" key="12">
    <source>
        <dbReference type="Proteomes" id="UP000053599"/>
    </source>
</evidence>
<evidence type="ECO:0000256" key="3">
    <source>
        <dbReference type="ARBA" id="ARBA00022723"/>
    </source>
</evidence>
<dbReference type="SUPFAM" id="SSF57850">
    <property type="entry name" value="RING/U-box"/>
    <property type="match status" value="1"/>
</dbReference>
<dbReference type="GO" id="GO:0008270">
    <property type="term" value="F:zinc ion binding"/>
    <property type="evidence" value="ECO:0007669"/>
    <property type="project" value="UniProtKB-KW"/>
</dbReference>
<keyword evidence="4 8" id="KW-0863">Zinc-finger</keyword>
<dbReference type="InterPro" id="IPR001841">
    <property type="entry name" value="Znf_RING"/>
</dbReference>
<comment type="subcellular location">
    <subcellularLocation>
        <location evidence="1">Membrane</location>
    </subcellularLocation>
</comment>
<keyword evidence="2 9" id="KW-0812">Transmembrane</keyword>
<accession>A0A0D1YH71</accession>
<keyword evidence="5" id="KW-0862">Zinc</keyword>
<evidence type="ECO:0000256" key="9">
    <source>
        <dbReference type="SAM" id="Phobius"/>
    </source>
</evidence>
<dbReference type="PROSITE" id="PS50089">
    <property type="entry name" value="ZF_RING_2"/>
    <property type="match status" value="1"/>
</dbReference>
<keyword evidence="3" id="KW-0479">Metal-binding</keyword>
<organism evidence="11 12">
    <name type="scientific">Exophiala sideris</name>
    <dbReference type="NCBI Taxonomy" id="1016849"/>
    <lineage>
        <taxon>Eukaryota</taxon>
        <taxon>Fungi</taxon>
        <taxon>Dikarya</taxon>
        <taxon>Ascomycota</taxon>
        <taxon>Pezizomycotina</taxon>
        <taxon>Eurotiomycetes</taxon>
        <taxon>Chaetothyriomycetidae</taxon>
        <taxon>Chaetothyriales</taxon>
        <taxon>Herpotrichiellaceae</taxon>
        <taxon>Exophiala</taxon>
    </lineage>
</organism>
<dbReference type="EMBL" id="KN846953">
    <property type="protein sequence ID" value="KIV80324.1"/>
    <property type="molecule type" value="Genomic_DNA"/>
</dbReference>
<dbReference type="PANTHER" id="PTHR46539">
    <property type="entry name" value="E3 UBIQUITIN-PROTEIN LIGASE ATL42"/>
    <property type="match status" value="1"/>
</dbReference>
<name>A0A0D1YH71_9EURO</name>
<keyword evidence="6 9" id="KW-1133">Transmembrane helix</keyword>
<dbReference type="InterPro" id="IPR013083">
    <property type="entry name" value="Znf_RING/FYVE/PHD"/>
</dbReference>
<evidence type="ECO:0000256" key="1">
    <source>
        <dbReference type="ARBA" id="ARBA00004370"/>
    </source>
</evidence>
<evidence type="ECO:0000256" key="2">
    <source>
        <dbReference type="ARBA" id="ARBA00022692"/>
    </source>
</evidence>
<dbReference type="SMART" id="SM00184">
    <property type="entry name" value="RING"/>
    <property type="match status" value="1"/>
</dbReference>
<proteinExistence type="predicted"/>
<feature type="domain" description="RING-type" evidence="10">
    <location>
        <begin position="117"/>
        <end position="159"/>
    </location>
</feature>
<keyword evidence="7 9" id="KW-0472">Membrane</keyword>
<dbReference type="PANTHER" id="PTHR46539:SF1">
    <property type="entry name" value="E3 UBIQUITIN-PROTEIN LIGASE ATL42"/>
    <property type="match status" value="1"/>
</dbReference>
<protein>
    <recommendedName>
        <fullName evidence="10">RING-type domain-containing protein</fullName>
    </recommendedName>
</protein>
<evidence type="ECO:0000313" key="11">
    <source>
        <dbReference type="EMBL" id="KIV80324.1"/>
    </source>
</evidence>
<dbReference type="AlphaFoldDB" id="A0A0D1YH71"/>
<evidence type="ECO:0000256" key="7">
    <source>
        <dbReference type="ARBA" id="ARBA00023136"/>
    </source>
</evidence>
<dbReference type="Pfam" id="PF13639">
    <property type="entry name" value="zf-RING_2"/>
    <property type="match status" value="1"/>
</dbReference>
<gene>
    <name evidence="11" type="ORF">PV11_07832</name>
</gene>
<dbReference type="HOGENOM" id="CLU_106386_0_0_1"/>
<evidence type="ECO:0000256" key="6">
    <source>
        <dbReference type="ARBA" id="ARBA00022989"/>
    </source>
</evidence>
<evidence type="ECO:0000256" key="4">
    <source>
        <dbReference type="ARBA" id="ARBA00022771"/>
    </source>
</evidence>
<dbReference type="Gene3D" id="3.30.40.10">
    <property type="entry name" value="Zinc/RING finger domain, C3HC4 (zinc finger)"/>
    <property type="match status" value="1"/>
</dbReference>
<dbReference type="CDD" id="cd16473">
    <property type="entry name" value="RING-H2_RNF103"/>
    <property type="match status" value="1"/>
</dbReference>
<dbReference type="OrthoDB" id="8062037at2759"/>